<evidence type="ECO:0000259" key="2">
    <source>
        <dbReference type="PROSITE" id="PS50837"/>
    </source>
</evidence>
<reference evidence="3" key="1">
    <citation type="journal article" date="2023" name="Mol. Phylogenet. Evol.">
        <title>Genome-scale phylogeny and comparative genomics of the fungal order Sordariales.</title>
        <authorList>
            <person name="Hensen N."/>
            <person name="Bonometti L."/>
            <person name="Westerberg I."/>
            <person name="Brannstrom I.O."/>
            <person name="Guillou S."/>
            <person name="Cros-Aarteil S."/>
            <person name="Calhoun S."/>
            <person name="Haridas S."/>
            <person name="Kuo A."/>
            <person name="Mondo S."/>
            <person name="Pangilinan J."/>
            <person name="Riley R."/>
            <person name="LaButti K."/>
            <person name="Andreopoulos B."/>
            <person name="Lipzen A."/>
            <person name="Chen C."/>
            <person name="Yan M."/>
            <person name="Daum C."/>
            <person name="Ng V."/>
            <person name="Clum A."/>
            <person name="Steindorff A."/>
            <person name="Ohm R.A."/>
            <person name="Martin F."/>
            <person name="Silar P."/>
            <person name="Natvig D.O."/>
            <person name="Lalanne C."/>
            <person name="Gautier V."/>
            <person name="Ament-Velasquez S.L."/>
            <person name="Kruys A."/>
            <person name="Hutchinson M.I."/>
            <person name="Powell A.J."/>
            <person name="Barry K."/>
            <person name="Miller A.N."/>
            <person name="Grigoriev I.V."/>
            <person name="Debuchy R."/>
            <person name="Gladieux P."/>
            <person name="Hiltunen Thoren M."/>
            <person name="Johannesson H."/>
        </authorList>
    </citation>
    <scope>NUCLEOTIDE SEQUENCE</scope>
    <source>
        <strain evidence="3">PSN293</strain>
    </source>
</reference>
<sequence length="764" mass="86630">MEPLSVLAVATSVVQFVDFSYKGLLGIIEVYQSIDSDGRPDMITQLFVAIDRLSMSSSWLNSSLHSGRLGRQPTESEKQAIAVAGECLDVAETMKKIKRSFSSRDDHTSGWKNIQMSVKAIRNREKLEILKQKVNELRDQLMLVILMNLRDEIKDFASQLSVRQSQSDAIWGESLSIGKEILEQVNSMKLWRSNIDLALRKLQSFGQVPLSLDIPRTAGPHTATWHSFSQWLESDDSIYWITGKAGSGKSTLMKYIFQDQRTRTGMHLGVWGNGTPVITASFYFWLAGSAHLQHSQEGLLRTLLTQALGQLSEMAPQATIDRWKSLALSTDVNGQWSWADLQQMFRFLLEDSETAVKYCFLIDGLDEFKGDHSALISFIFKISRYPNVKICVASRPWIIFEDELRTKPQLMLQDLTYSDIKTYIDSELGGSVAFRELWMMNEKEAQSLVESIAEKSSGVFLCVVLVVRSLKEGLRDGDRLPDLQQKLDALPPELDDLFRTILHNFNGRYMQEASALFQIVKASPLALSLLCLSLADEDESLAIQAHIEPALLFPKQRFYRALNMRRRLDSRCKGLLEVSTLWIKQALLATDKLSDNHESREVPGSENPVITINPPTTVEGSDDDKILRDLSQLPPERGDLLADAQIGYLHRTVKDFLDQPDIWQQITSATDERFNPHLALARSYLLQLKWIHFNLSDFIPQQAWLVIFRVLDISAHTQQEALRIVEVELLDEVGRAIAPLFPSESGPGSGSRWRYHRIRKTSCI</sequence>
<dbReference type="PANTHER" id="PTHR10039:SF5">
    <property type="entry name" value="NACHT DOMAIN-CONTAINING PROTEIN"/>
    <property type="match status" value="1"/>
</dbReference>
<dbReference type="InterPro" id="IPR007111">
    <property type="entry name" value="NACHT_NTPase"/>
</dbReference>
<comment type="caution">
    <text evidence="3">The sequence shown here is derived from an EMBL/GenBank/DDBJ whole genome shotgun (WGS) entry which is preliminary data.</text>
</comment>
<proteinExistence type="predicted"/>
<feature type="domain" description="NACHT" evidence="2">
    <location>
        <begin position="237"/>
        <end position="396"/>
    </location>
</feature>
<evidence type="ECO:0000313" key="4">
    <source>
        <dbReference type="Proteomes" id="UP001301769"/>
    </source>
</evidence>
<evidence type="ECO:0000256" key="1">
    <source>
        <dbReference type="ARBA" id="ARBA00022737"/>
    </source>
</evidence>
<dbReference type="InterPro" id="IPR056884">
    <property type="entry name" value="NPHP3-like_N"/>
</dbReference>
<dbReference type="SUPFAM" id="SSF52540">
    <property type="entry name" value="P-loop containing nucleoside triphosphate hydrolases"/>
    <property type="match status" value="1"/>
</dbReference>
<dbReference type="Proteomes" id="UP001301769">
    <property type="component" value="Unassembled WGS sequence"/>
</dbReference>
<dbReference type="InterPro" id="IPR056693">
    <property type="entry name" value="DUF7791"/>
</dbReference>
<accession>A0AAN7B1M7</accession>
<dbReference type="Pfam" id="PF24883">
    <property type="entry name" value="NPHP3_N"/>
    <property type="match status" value="1"/>
</dbReference>
<organism evidence="3 4">
    <name type="scientific">Rhypophila decipiens</name>
    <dbReference type="NCBI Taxonomy" id="261697"/>
    <lineage>
        <taxon>Eukaryota</taxon>
        <taxon>Fungi</taxon>
        <taxon>Dikarya</taxon>
        <taxon>Ascomycota</taxon>
        <taxon>Pezizomycotina</taxon>
        <taxon>Sordariomycetes</taxon>
        <taxon>Sordariomycetidae</taxon>
        <taxon>Sordariales</taxon>
        <taxon>Naviculisporaceae</taxon>
        <taxon>Rhypophila</taxon>
    </lineage>
</organism>
<dbReference type="InterPro" id="IPR027417">
    <property type="entry name" value="P-loop_NTPase"/>
</dbReference>
<dbReference type="AlphaFoldDB" id="A0AAN7B1M7"/>
<dbReference type="Gene3D" id="3.40.50.300">
    <property type="entry name" value="P-loop containing nucleotide triphosphate hydrolases"/>
    <property type="match status" value="1"/>
</dbReference>
<keyword evidence="4" id="KW-1185">Reference proteome</keyword>
<dbReference type="PROSITE" id="PS50837">
    <property type="entry name" value="NACHT"/>
    <property type="match status" value="1"/>
</dbReference>
<dbReference type="EMBL" id="MU858206">
    <property type="protein sequence ID" value="KAK4209406.1"/>
    <property type="molecule type" value="Genomic_DNA"/>
</dbReference>
<dbReference type="PANTHER" id="PTHR10039">
    <property type="entry name" value="AMELOGENIN"/>
    <property type="match status" value="1"/>
</dbReference>
<gene>
    <name evidence="3" type="ORF">QBC37DRAFT_391283</name>
</gene>
<protein>
    <recommendedName>
        <fullName evidence="2">NACHT domain-containing protein</fullName>
    </recommendedName>
</protein>
<name>A0AAN7B1M7_9PEZI</name>
<keyword evidence="1" id="KW-0677">Repeat</keyword>
<evidence type="ECO:0000313" key="3">
    <source>
        <dbReference type="EMBL" id="KAK4209406.1"/>
    </source>
</evidence>
<dbReference type="Pfam" id="PF25053">
    <property type="entry name" value="DUF7791"/>
    <property type="match status" value="1"/>
</dbReference>
<reference evidence="3" key="2">
    <citation type="submission" date="2023-05" db="EMBL/GenBank/DDBJ databases">
        <authorList>
            <consortium name="Lawrence Berkeley National Laboratory"/>
            <person name="Steindorff A."/>
            <person name="Hensen N."/>
            <person name="Bonometti L."/>
            <person name="Westerberg I."/>
            <person name="Brannstrom I.O."/>
            <person name="Guillou S."/>
            <person name="Cros-Aarteil S."/>
            <person name="Calhoun S."/>
            <person name="Haridas S."/>
            <person name="Kuo A."/>
            <person name="Mondo S."/>
            <person name="Pangilinan J."/>
            <person name="Riley R."/>
            <person name="Labutti K."/>
            <person name="Andreopoulos B."/>
            <person name="Lipzen A."/>
            <person name="Chen C."/>
            <person name="Yanf M."/>
            <person name="Daum C."/>
            <person name="Ng V."/>
            <person name="Clum A."/>
            <person name="Ohm R."/>
            <person name="Martin F."/>
            <person name="Silar P."/>
            <person name="Natvig D."/>
            <person name="Lalanne C."/>
            <person name="Gautier V."/>
            <person name="Ament-Velasquez S.L."/>
            <person name="Kruys A."/>
            <person name="Hutchinson M.I."/>
            <person name="Powell A.J."/>
            <person name="Barry K."/>
            <person name="Miller A.N."/>
            <person name="Grigoriev I.V."/>
            <person name="Debuchy R."/>
            <person name="Gladieux P."/>
            <person name="Thoren M.H."/>
            <person name="Johannesson H."/>
        </authorList>
    </citation>
    <scope>NUCLEOTIDE SEQUENCE</scope>
    <source>
        <strain evidence="3">PSN293</strain>
    </source>
</reference>